<keyword evidence="1" id="KW-1133">Transmembrane helix</keyword>
<keyword evidence="1" id="KW-0472">Membrane</keyword>
<organism evidence="2 3">
    <name type="scientific">Actinomadura madurae</name>
    <dbReference type="NCBI Taxonomy" id="1993"/>
    <lineage>
        <taxon>Bacteria</taxon>
        <taxon>Bacillati</taxon>
        <taxon>Actinomycetota</taxon>
        <taxon>Actinomycetes</taxon>
        <taxon>Streptosporangiales</taxon>
        <taxon>Thermomonosporaceae</taxon>
        <taxon>Actinomadura</taxon>
    </lineage>
</organism>
<proteinExistence type="predicted"/>
<protein>
    <submittedName>
        <fullName evidence="2">Uncharacterized protein</fullName>
    </submittedName>
</protein>
<sequence>MSTAWVGSVTLQLFVFGGSCMVAGWFFGYLSGSR</sequence>
<evidence type="ECO:0000313" key="2">
    <source>
        <dbReference type="EMBL" id="SFN78292.1"/>
    </source>
</evidence>
<dbReference type="EMBL" id="FOVH01000003">
    <property type="protein sequence ID" value="SFN78292.1"/>
    <property type="molecule type" value="Genomic_DNA"/>
</dbReference>
<accession>A0A1I5BUJ9</accession>
<keyword evidence="1" id="KW-0812">Transmembrane</keyword>
<dbReference type="InParanoid" id="A0A1I5BUJ9"/>
<evidence type="ECO:0000313" key="3">
    <source>
        <dbReference type="Proteomes" id="UP000183413"/>
    </source>
</evidence>
<dbReference type="STRING" id="1993.SAMN04489713_10327"/>
<dbReference type="Proteomes" id="UP000183413">
    <property type="component" value="Unassembled WGS sequence"/>
</dbReference>
<reference evidence="2 3" key="1">
    <citation type="submission" date="2016-10" db="EMBL/GenBank/DDBJ databases">
        <authorList>
            <person name="de Groot N.N."/>
        </authorList>
    </citation>
    <scope>NUCLEOTIDE SEQUENCE [LARGE SCALE GENOMIC DNA]</scope>
    <source>
        <strain evidence="2 3">DSM 43067</strain>
    </source>
</reference>
<gene>
    <name evidence="2" type="ORF">SAMN04489713_10327</name>
</gene>
<dbReference type="AlphaFoldDB" id="A0A1I5BUJ9"/>
<name>A0A1I5BUJ9_9ACTN</name>
<feature type="transmembrane region" description="Helical" evidence="1">
    <location>
        <begin position="6"/>
        <end position="30"/>
    </location>
</feature>
<keyword evidence="3" id="KW-1185">Reference proteome</keyword>
<evidence type="ECO:0000256" key="1">
    <source>
        <dbReference type="SAM" id="Phobius"/>
    </source>
</evidence>